<dbReference type="Proteomes" id="UP000231464">
    <property type="component" value="Unassembled WGS sequence"/>
</dbReference>
<dbReference type="EMBL" id="PFBP01000027">
    <property type="protein sequence ID" value="PIT89854.1"/>
    <property type="molecule type" value="Genomic_DNA"/>
</dbReference>
<protein>
    <recommendedName>
        <fullName evidence="4">Eight-cysteine-cluster domain-containing protein</fullName>
    </recommendedName>
</protein>
<keyword evidence="1" id="KW-1133">Transmembrane helix</keyword>
<sequence>MNTKKIIILIIAVAIIMGGYFLLTTKKINNGSNHGIDWNNTQVQIRDMSAVPAEYYAGNSRFSNGACQVDSDCFNIGCSLEMCSSDKSLMTTCEILGDFPDKSKYACGCIKDRCGWYPK</sequence>
<evidence type="ECO:0000256" key="1">
    <source>
        <dbReference type="SAM" id="Phobius"/>
    </source>
</evidence>
<organism evidence="2 3">
    <name type="scientific">Candidatus Kuenenbacteria bacterium CG10_big_fil_rev_8_21_14_0_10_36_11</name>
    <dbReference type="NCBI Taxonomy" id="1974618"/>
    <lineage>
        <taxon>Bacteria</taxon>
        <taxon>Candidatus Kueneniibacteriota</taxon>
    </lineage>
</organism>
<proteinExistence type="predicted"/>
<evidence type="ECO:0008006" key="4">
    <source>
        <dbReference type="Google" id="ProtNLM"/>
    </source>
</evidence>
<comment type="caution">
    <text evidence="2">The sequence shown here is derived from an EMBL/GenBank/DDBJ whole genome shotgun (WGS) entry which is preliminary data.</text>
</comment>
<dbReference type="AlphaFoldDB" id="A0A2M6WAR6"/>
<accession>A0A2M6WAR6</accession>
<feature type="transmembrane region" description="Helical" evidence="1">
    <location>
        <begin position="6"/>
        <end position="23"/>
    </location>
</feature>
<evidence type="ECO:0000313" key="3">
    <source>
        <dbReference type="Proteomes" id="UP000231464"/>
    </source>
</evidence>
<keyword evidence="1" id="KW-0472">Membrane</keyword>
<reference evidence="3" key="1">
    <citation type="submission" date="2017-09" db="EMBL/GenBank/DDBJ databases">
        <title>Depth-based differentiation of microbial function through sediment-hosted aquifers and enrichment of novel symbionts in the deep terrestrial subsurface.</title>
        <authorList>
            <person name="Probst A.J."/>
            <person name="Ladd B."/>
            <person name="Jarett J.K."/>
            <person name="Geller-Mcgrath D.E."/>
            <person name="Sieber C.M.K."/>
            <person name="Emerson J.B."/>
            <person name="Anantharaman K."/>
            <person name="Thomas B.C."/>
            <person name="Malmstrom R."/>
            <person name="Stieglmeier M."/>
            <person name="Klingl A."/>
            <person name="Woyke T."/>
            <person name="Ryan C.M."/>
            <person name="Banfield J.F."/>
        </authorList>
    </citation>
    <scope>NUCLEOTIDE SEQUENCE [LARGE SCALE GENOMIC DNA]</scope>
</reference>
<evidence type="ECO:0000313" key="2">
    <source>
        <dbReference type="EMBL" id="PIT89854.1"/>
    </source>
</evidence>
<keyword evidence="1" id="KW-0812">Transmembrane</keyword>
<gene>
    <name evidence="2" type="ORF">COU23_01655</name>
</gene>
<name>A0A2M6WAR6_9BACT</name>